<keyword evidence="1" id="KW-0732">Signal</keyword>
<sequence length="183" mass="19441">MKHLAFITAVAGLGMSVQAPAQIYESAFKDTNGIEIHAPSSRLMLNPASPVTLTLISGLDRFVNVKVTKDTGTVILNTTTTRTGVSDRLTAADGSEFYGKKVTLPALGEGKFVVQINVLDLNQKPVATYNYNWLIDVTPPAANALTANTGSGSTAGDVWKLGLEATGQYDFTSSSSDRALRFI</sequence>
<dbReference type="AlphaFoldDB" id="A0A8E5MZ19"/>
<evidence type="ECO:0000313" key="3">
    <source>
        <dbReference type="EMBL" id="QUS46994.1"/>
    </source>
</evidence>
<protein>
    <submittedName>
        <fullName evidence="3">DUF4165 domain-containing protein</fullName>
    </submittedName>
</protein>
<dbReference type="InterPro" id="IPR025429">
    <property type="entry name" value="DUF4165"/>
</dbReference>
<proteinExistence type="predicted"/>
<feature type="chain" id="PRO_5034523856" evidence="1">
    <location>
        <begin position="22"/>
        <end position="183"/>
    </location>
</feature>
<feature type="domain" description="DUF4165" evidence="2">
    <location>
        <begin position="21"/>
        <end position="138"/>
    </location>
</feature>
<dbReference type="Pfam" id="PF13752">
    <property type="entry name" value="DUF4165"/>
    <property type="match status" value="1"/>
</dbReference>
<accession>A0A8E5MZ19</accession>
<feature type="signal peptide" evidence="1">
    <location>
        <begin position="1"/>
        <end position="21"/>
    </location>
</feature>
<reference evidence="3" key="1">
    <citation type="submission" date="2019-09" db="EMBL/GenBank/DDBJ databases">
        <title>Characterization of Mobilized Colistin Resistance Gene mcr-9 Carrying Colisitin Resistant Salmonella enterica serotype Senftenberg ST14.</title>
        <authorList>
            <person name="Cha M.-H."/>
            <person name="Woo G.-J."/>
        </authorList>
    </citation>
    <scope>NUCLEOTIDE SEQUENCE</scope>
    <source>
        <strain evidence="3">KUFSE-SAL0043</strain>
    </source>
</reference>
<dbReference type="RefSeq" id="WP_219827546.1">
    <property type="nucleotide sequence ID" value="NZ_CP043765.1"/>
</dbReference>
<dbReference type="EMBL" id="CP043765">
    <property type="protein sequence ID" value="QUS46994.1"/>
    <property type="molecule type" value="Genomic_DNA"/>
</dbReference>
<evidence type="ECO:0000256" key="1">
    <source>
        <dbReference type="SAM" id="SignalP"/>
    </source>
</evidence>
<name>A0A8E5MZ19_SALET</name>
<organism evidence="3">
    <name type="scientific">Salmonella enterica subsp. enterica serovar Dessau</name>
    <dbReference type="NCBI Taxonomy" id="2564349"/>
    <lineage>
        <taxon>Bacteria</taxon>
        <taxon>Pseudomonadati</taxon>
        <taxon>Pseudomonadota</taxon>
        <taxon>Gammaproteobacteria</taxon>
        <taxon>Enterobacterales</taxon>
        <taxon>Enterobacteriaceae</taxon>
        <taxon>Salmonella</taxon>
    </lineage>
</organism>
<gene>
    <name evidence="3" type="ORF">F1331_24100</name>
</gene>
<evidence type="ECO:0000259" key="2">
    <source>
        <dbReference type="Pfam" id="PF13752"/>
    </source>
</evidence>